<dbReference type="SUPFAM" id="SSF52777">
    <property type="entry name" value="CoA-dependent acyltransferases"/>
    <property type="match status" value="4"/>
</dbReference>
<dbReference type="InterPro" id="IPR010080">
    <property type="entry name" value="Thioester_reductase-like_dom"/>
</dbReference>
<dbReference type="Pfam" id="PF00668">
    <property type="entry name" value="Condensation"/>
    <property type="match status" value="2"/>
</dbReference>
<evidence type="ECO:0000256" key="1">
    <source>
        <dbReference type="ARBA" id="ARBA00022450"/>
    </source>
</evidence>
<protein>
    <recommendedName>
        <fullName evidence="6">Carrier domain-containing protein</fullName>
    </recommendedName>
</protein>
<dbReference type="InterPro" id="IPR010071">
    <property type="entry name" value="AA_adenyl_dom"/>
</dbReference>
<dbReference type="Gene3D" id="3.40.50.150">
    <property type="entry name" value="Vaccinia Virus protein VP39"/>
    <property type="match status" value="2"/>
</dbReference>
<dbReference type="SUPFAM" id="SSF56801">
    <property type="entry name" value="Acetyl-CoA synthetase-like"/>
    <property type="match status" value="2"/>
</dbReference>
<dbReference type="InterPro" id="IPR020806">
    <property type="entry name" value="PKS_PP-bd"/>
</dbReference>
<comment type="caution">
    <text evidence="7">The sequence shown here is derived from an EMBL/GenBank/DDBJ whole genome shotgun (WGS) entry which is preliminary data.</text>
</comment>
<dbReference type="SUPFAM" id="SSF53335">
    <property type="entry name" value="S-adenosyl-L-methionine-dependent methyltransferases"/>
    <property type="match status" value="2"/>
</dbReference>
<dbReference type="Gene3D" id="3.30.300.30">
    <property type="match status" value="4"/>
</dbReference>
<dbReference type="InterPro" id="IPR000873">
    <property type="entry name" value="AMP-dep_synth/lig_dom"/>
</dbReference>
<dbReference type="GO" id="GO:0044550">
    <property type="term" value="P:secondary metabolite biosynthetic process"/>
    <property type="evidence" value="ECO:0007669"/>
    <property type="project" value="TreeGrafter"/>
</dbReference>
<dbReference type="CDD" id="cd19545">
    <property type="entry name" value="FUM14_C_NRPS-like"/>
    <property type="match status" value="1"/>
</dbReference>
<evidence type="ECO:0000256" key="4">
    <source>
        <dbReference type="ARBA" id="ARBA00022737"/>
    </source>
</evidence>
<proteinExistence type="predicted"/>
<dbReference type="InterPro" id="IPR023213">
    <property type="entry name" value="CAT-like_dom_sf"/>
</dbReference>
<dbReference type="GO" id="GO:0031177">
    <property type="term" value="F:phosphopantetheine binding"/>
    <property type="evidence" value="ECO:0007669"/>
    <property type="project" value="InterPro"/>
</dbReference>
<feature type="compositionally biased region" description="Polar residues" evidence="5">
    <location>
        <begin position="1"/>
        <end position="11"/>
    </location>
</feature>
<evidence type="ECO:0000313" key="7">
    <source>
        <dbReference type="EMBL" id="CAG8962038.1"/>
    </source>
</evidence>
<dbReference type="PANTHER" id="PTHR45527:SF1">
    <property type="entry name" value="FATTY ACID SYNTHASE"/>
    <property type="match status" value="1"/>
</dbReference>
<dbReference type="PROSITE" id="PS50075">
    <property type="entry name" value="CARRIER"/>
    <property type="match status" value="2"/>
</dbReference>
<keyword evidence="2" id="KW-0597">Phosphoprotein</keyword>
<dbReference type="Gene3D" id="3.40.50.12780">
    <property type="entry name" value="N-terminal domain of ligase-like"/>
    <property type="match status" value="1"/>
</dbReference>
<dbReference type="InterPro" id="IPR006162">
    <property type="entry name" value="Ppantetheine_attach_site"/>
</dbReference>
<dbReference type="Pfam" id="PF07993">
    <property type="entry name" value="NAD_binding_4"/>
    <property type="match status" value="1"/>
</dbReference>
<evidence type="ECO:0000259" key="6">
    <source>
        <dbReference type="PROSITE" id="PS50075"/>
    </source>
</evidence>
<dbReference type="SUPFAM" id="SSF51735">
    <property type="entry name" value="NAD(P)-binding Rossmann-fold domains"/>
    <property type="match status" value="1"/>
</dbReference>
<feature type="compositionally biased region" description="Polar residues" evidence="5">
    <location>
        <begin position="20"/>
        <end position="33"/>
    </location>
</feature>
<dbReference type="EMBL" id="CAJVRL010000127">
    <property type="protein sequence ID" value="CAG8962038.1"/>
    <property type="molecule type" value="Genomic_DNA"/>
</dbReference>
<evidence type="ECO:0000313" key="8">
    <source>
        <dbReference type="Proteomes" id="UP000696280"/>
    </source>
</evidence>
<dbReference type="SMART" id="SM00823">
    <property type="entry name" value="PKS_PP"/>
    <property type="match status" value="2"/>
</dbReference>
<dbReference type="InterPro" id="IPR042099">
    <property type="entry name" value="ANL_N_sf"/>
</dbReference>
<dbReference type="PROSITE" id="PS00455">
    <property type="entry name" value="AMP_BINDING"/>
    <property type="match status" value="2"/>
</dbReference>
<dbReference type="Gene3D" id="3.30.559.10">
    <property type="entry name" value="Chloramphenicol acetyltransferase-like domain"/>
    <property type="match status" value="2"/>
</dbReference>
<dbReference type="Gene3D" id="3.30.559.30">
    <property type="entry name" value="Nonribosomal peptide synthetase, condensation domain"/>
    <property type="match status" value="2"/>
</dbReference>
<dbReference type="Gene3D" id="2.30.38.10">
    <property type="entry name" value="Luciferase, Domain 3"/>
    <property type="match status" value="1"/>
</dbReference>
<dbReference type="PANTHER" id="PTHR45527">
    <property type="entry name" value="NONRIBOSOMAL PEPTIDE SYNTHETASE"/>
    <property type="match status" value="1"/>
</dbReference>
<dbReference type="InterPro" id="IPR045851">
    <property type="entry name" value="AMP-bd_C_sf"/>
</dbReference>
<dbReference type="Pfam" id="PF00501">
    <property type="entry name" value="AMP-binding"/>
    <property type="match status" value="2"/>
</dbReference>
<gene>
    <name evidence="7" type="ORF">HYFRA_00005080</name>
</gene>
<dbReference type="GO" id="GO:0043041">
    <property type="term" value="P:amino acid activation for nonribosomal peptide biosynthetic process"/>
    <property type="evidence" value="ECO:0007669"/>
    <property type="project" value="TreeGrafter"/>
</dbReference>
<dbReference type="FunFam" id="3.30.300.30:FF:000084">
    <property type="entry name" value="Enniatin synthase"/>
    <property type="match status" value="1"/>
</dbReference>
<dbReference type="CDD" id="cd19531">
    <property type="entry name" value="LCL_NRPS-like"/>
    <property type="match status" value="1"/>
</dbReference>
<dbReference type="Gene3D" id="3.40.50.720">
    <property type="entry name" value="NAD(P)-binding Rossmann-like Domain"/>
    <property type="match status" value="1"/>
</dbReference>
<organism evidence="7 8">
    <name type="scientific">Hymenoscyphus fraxineus</name>
    <dbReference type="NCBI Taxonomy" id="746836"/>
    <lineage>
        <taxon>Eukaryota</taxon>
        <taxon>Fungi</taxon>
        <taxon>Dikarya</taxon>
        <taxon>Ascomycota</taxon>
        <taxon>Pezizomycotina</taxon>
        <taxon>Leotiomycetes</taxon>
        <taxon>Helotiales</taxon>
        <taxon>Helotiaceae</taxon>
        <taxon>Hymenoscyphus</taxon>
    </lineage>
</organism>
<dbReference type="FunFam" id="3.40.50.12780:FF:000014">
    <property type="entry name" value="Nonribosomal peptide synthetase 1"/>
    <property type="match status" value="1"/>
</dbReference>
<dbReference type="InterPro" id="IPR036291">
    <property type="entry name" value="NAD(P)-bd_dom_sf"/>
</dbReference>
<dbReference type="InterPro" id="IPR029063">
    <property type="entry name" value="SAM-dependent_MTases_sf"/>
</dbReference>
<dbReference type="NCBIfam" id="TIGR01733">
    <property type="entry name" value="AA-adenyl-dom"/>
    <property type="match status" value="2"/>
</dbReference>
<sequence>MLTTANNNKQCYESPGSGTGSTRDNTPSIQASPTKIVGELSADEHDQRPSAHQNLESEYPLAMSRNFGLFPSSPESPESERPGTFEQSFAQRNMWSWVKLHSTLAWYLLPYTIRFRGPLQLDALNRAILTLERRHETLRTTFTSVKGVKVQTVHPFKAKKLEVIDISSSGEFHLDRVLHLERTIPFNLETEPGWRVSIFRCANQDHILSITMHRMISDTSSLHILHRDLATFYSAAIRGQDPLLVMQPLPIQYCNYALLQKERSQLEYKRQIEHLEMQLEGSRPAELLCDKPRQTILSGQAAIEHLSIESTVSEHLQRFCETEQVTQFAALLTAFRTAHYRLTGMSDAIIGTINTNREQEGTKDMIGLFTTTSCFRIKIDGGESFQEVVRQVHAITAEIEASTNQQVPLELLAELQNESDMVPHLPAQILFAVHSERDQDDISFEGVQMERLALPITSAFDLELHFYHKGNVLRGETVFSKDLFEHETIKKMLGVFHEVLERGLAEPGTAVSSLGLWASEDYTTLDRMGLLHIQTTDYPRDASVVEIFRRQAMATPDRVAVKDSSTQLSYAQLNQQSEVIAMWLARLSLAPETLVGVLAPRSCQTIVAFIGILKANLAYLPFDTTTPSGRMATILSSIECRKIILVGSDVRIPTTHEDVEFVSITDVLNDHDQVPGNFRQIEASANPSPTSLAYVMFTSGSTGRPKGVMVEHRGIVRLVKGSNMADYLPECATMAHLTSIAFDNSTWEIYAPLLNGGTLICIDATTVLDSRLLGRVFAQDGVQSAMLTPTLLKEHLIENPNTIAALDMLCVQGERANIEDMQMALKLTGGTVINAYGPTENSVTSTFFVFSALECCNNGVPIGRALSNSGAYVMDKNQQLVPLGVIGELVVTGDGLARGYMDPQANEDRFISILIQGDLVKAYRTGDYVRYRPADGQLEFFGRIDGQVKVRGNRVELGEIEHVLHSHDCVADAVAIIQNDGQDARLTSYVTIRDIRPGSVEESHLVETWLDHWDVETYTPVNKVRLDEIGRDFIGWTSTYTGSDIDRTEMNEWLGETIDTILDGGAAGNVLEIGTGSGMILFNLIEGLKSYVGLEPSERAVDFVTKAVKSVPTLADKVFIHRATAGDVGQLEISVLPDIAILNSVIQYFPSQDYLLRVLQSLINLGIRTLFIGDIRSYALQGEFLASRALFISAKSNVSKDEFRRIMTEMEKAESELLLDPAFFTSLSSRLPSISHVEILPKRIHATNELSCYRYAAVVHIDRQSQRQHEPIHEISQDHWIDFMAENLDRQSLCERLQASSASSVVAICNIPNGKTILEKTILDSLDNDDEGKDLQSSTHWIDSSHQKSQHCPSLAPVDIVSLAHQTSWKVELSWARQHSQRGGLDAIFHRYETTTSGNSRVKFRFPTDDEGRPYKSLSSQPLRRQLKQKVRDQLHKVLRDKLPYYMVPQVITFLDRMPVNQNGKIDRPALAASSQSQRPKRGQIQQPMSFEEVTMQRIWSEVLNIDKAVIGRHDSFFNLGGDSIAAMRLVTEARKVGIKMAVADIFRHPILHDLTSQSGHVVDISPNEIGPFALLGDEFKNASFLEDISSHYHLDLATIQDIYPCTPLQEGLMFLSSKRPGDYMRQAVIELSGVMSEKKLRRAWEAVVRALAILRTRIIQQDRLGLLQVVLDETVSWIDSSASGLEAYLIADKKQSMDLGQPLSRYALVKDETGLPKWFVWTTHHALYDGWSLHLILENVYRAYQEESIKIEPGRQFQAFIKYIKDQDDQETTTYWQKVLADCKCVIFPSLPPSMEQPMADTIIKHYLPPPQSLYGGITTSILIRAAWALVMGRMTNSDDVVFGVTIYGRNAPVPGLDKMTAPTIATVPVRVQTDKKQTCSEYLQAVQQDATEMIPFEQTGLQRIAQTCSAGQQACKFQTQLVIQPQATSSTPCPFGKWQEGSEEKGFTTYAFTLELCLSQNEITAIAMFDSRAIEPWLVRKMLQRFEWVMHQLSQAAPGMALSEIEMSVPEDLELIWKWNGSVPAQIEKCVHDMIKVNAQTDPNAAAVFAWDGELTYGHLDELASTLADELIDLGVAPDVLVPLCFEKSIWTVVAILSVLKAGGGFVLLDPSLPEQRLRGIVQQVKGNLILSSASNEHLASQLAPRTITLSWHLFAVLADRASPHIQREPPSPSSILYVIFTSGSTGMPKGVVITHSNMASALEHQVKLLGLTKESRLLDFASYSFDVSISNIFTVLAAGGCLCIPSEEDRRDNLEQSIVSLSVNALDLTPSVAQLLSPARLPGVRSLTLGGEPLRLADIEQWWGKVQVRNAYGPSECTPTSTINHEASSLADATHIGKGAGLVTWVVDPENHNELLPPGCTGELLLEGPLVGHGYLENPDKTAASFIEEPIWLQQGSPSRPGRHGRLYKTGDLVRYNEDGNLTFVCRKDEQVKIRGQRVELGEIEHVLRSQDYVDDAVAIVQHNDRQEAWIASFVTVRDLDAIQEKQPCDGEEAQQQVKLWENQFDGDTYVSIESVQPSTIGRDFVGWTSMYDGSEIDTGEMNEWLNDTIQTILRSCGPASDVLEIGTGSGMILFNLADELQSYVGLEPSQRAVDFTAKAAKSIPTLSEKVKLFRGTAADIPRLALDTPLIPNVVVLNSVIQYFPSQEYLLRVIKDLIELGSVKTIFFGDVRSYALHKEFLALRALHINGNANKDEIRRIIANLEKTEPELLVDPRFFTSLPSRLSDHVEHVEILPKIMNASNELSCYRYAAVVHIRSRHLQQHTQQVGEISQESWINFTKQGLSKQSLLDHLNCTSMSAVIAISNIPYSKNIFARDLIDSLENQASETPSQSDWLSALRENAQHCHSLSAIDLVHLAQQAGYRVEISWARQHSQRGGLDAIFYRNNGESRIMFRFPADHQDRAYHMLCSQPLRNHMETKIRTNLGKKLQAQLPSYMLPQMIQIVDRMPVSKSGKIDRRMLAESIKTQTTGRATKHRQPSTAMEKEMQRIWSSVLKIESNSIGVDDGFIQLGGNSLDAMKVVTLARRAGINIAVADMFRHSTTSIARLLQPQSSDQLNGNAPISADLMAEIARYDARIASVQVGDAASSHGVDDHPQAHPPELLTVLLTGANGFIGTQILRQLLEHSRVGRVVAIVRGESAAKATQRTIDAARKAQWWTVFHQKMLEVWPGDLSAPHMGLDPTKWRLIEEGKTVDIIIHNGASVHFMKSYAALEAANVNSTAEMLRIVASNARMKFVYVSSARHQEPTEEQEGDVAREIAINSNGYSQTKFVAEALVRRAAQRSPHGRNQFAVVSPGLVIGTPTEGVANADDWIWRLAAACIRVGAYNADTSDKWIPISDAAATATTIIDTALDRSSKTMTQVRGGMTLGDFWATLTSTGYQLEARGALECTAAIRQDIQDSQEKHPLWALTDMLESLEETEKSKWATSWRENGVSLVRLKVALRKSAEFLSKVGFFPLPRTTTAAEVQPLAMSAFFRSGI</sequence>
<dbReference type="GO" id="GO:0005737">
    <property type="term" value="C:cytoplasm"/>
    <property type="evidence" value="ECO:0007669"/>
    <property type="project" value="TreeGrafter"/>
</dbReference>
<feature type="domain" description="Carrier" evidence="6">
    <location>
        <begin position="1487"/>
        <end position="1563"/>
    </location>
</feature>
<evidence type="ECO:0000256" key="2">
    <source>
        <dbReference type="ARBA" id="ARBA00022553"/>
    </source>
</evidence>
<dbReference type="Gene3D" id="3.40.50.980">
    <property type="match status" value="2"/>
</dbReference>
<keyword evidence="8" id="KW-1185">Reference proteome</keyword>
<dbReference type="InterPro" id="IPR001242">
    <property type="entry name" value="Condensation_dom"/>
</dbReference>
<feature type="domain" description="Carrier" evidence="6">
    <location>
        <begin position="2981"/>
        <end position="3057"/>
    </location>
</feature>
<dbReference type="Pfam" id="PF00550">
    <property type="entry name" value="PP-binding"/>
    <property type="match status" value="2"/>
</dbReference>
<dbReference type="CDD" id="cd05918">
    <property type="entry name" value="A_NRPS_SidN3_like"/>
    <property type="match status" value="1"/>
</dbReference>
<evidence type="ECO:0000256" key="3">
    <source>
        <dbReference type="ARBA" id="ARBA00022598"/>
    </source>
</evidence>
<keyword evidence="4" id="KW-0677">Repeat</keyword>
<dbReference type="FunFam" id="1.10.1200.10:FF:000005">
    <property type="entry name" value="Nonribosomal peptide synthetase 1"/>
    <property type="match status" value="2"/>
</dbReference>
<name>A0A9N9LCM7_9HELO</name>
<dbReference type="InterPro" id="IPR036736">
    <property type="entry name" value="ACP-like_sf"/>
</dbReference>
<reference evidence="7" key="1">
    <citation type="submission" date="2021-07" db="EMBL/GenBank/DDBJ databases">
        <authorList>
            <person name="Durling M."/>
        </authorList>
    </citation>
    <scope>NUCLEOTIDE SEQUENCE</scope>
</reference>
<dbReference type="NCBIfam" id="TIGR01746">
    <property type="entry name" value="Thioester-redct"/>
    <property type="match status" value="1"/>
</dbReference>
<dbReference type="Gene3D" id="1.10.1200.10">
    <property type="entry name" value="ACP-like"/>
    <property type="match status" value="2"/>
</dbReference>
<dbReference type="GO" id="GO:0016874">
    <property type="term" value="F:ligase activity"/>
    <property type="evidence" value="ECO:0007669"/>
    <property type="project" value="UniProtKB-KW"/>
</dbReference>
<feature type="region of interest" description="Disordered" evidence="5">
    <location>
        <begin position="1"/>
        <end position="55"/>
    </location>
</feature>
<evidence type="ECO:0000256" key="5">
    <source>
        <dbReference type="SAM" id="MobiDB-lite"/>
    </source>
</evidence>
<dbReference type="OrthoDB" id="416786at2759"/>
<keyword evidence="1" id="KW-0596">Phosphopantetheine</keyword>
<dbReference type="PROSITE" id="PS00012">
    <property type="entry name" value="PHOSPHOPANTETHEINE"/>
    <property type="match status" value="1"/>
</dbReference>
<accession>A0A9N9LCM7</accession>
<dbReference type="CDD" id="cd05930">
    <property type="entry name" value="A_NRPS"/>
    <property type="match status" value="1"/>
</dbReference>
<dbReference type="SUPFAM" id="SSF47336">
    <property type="entry name" value="ACP-like"/>
    <property type="match status" value="2"/>
</dbReference>
<dbReference type="InterPro" id="IPR020845">
    <property type="entry name" value="AMP-binding_CS"/>
</dbReference>
<dbReference type="InterPro" id="IPR013120">
    <property type="entry name" value="FAR_NAD-bd"/>
</dbReference>
<keyword evidence="3" id="KW-0436">Ligase</keyword>
<dbReference type="InterPro" id="IPR009081">
    <property type="entry name" value="PP-bd_ACP"/>
</dbReference>
<dbReference type="Proteomes" id="UP000696280">
    <property type="component" value="Unassembled WGS sequence"/>
</dbReference>